<dbReference type="AlphaFoldDB" id="A0A4U2F215"/>
<evidence type="ECO:0000259" key="2">
    <source>
        <dbReference type="Pfam" id="PF08242"/>
    </source>
</evidence>
<dbReference type="SUPFAM" id="SSF53335">
    <property type="entry name" value="S-adenosyl-L-methionine-dependent methyltransferases"/>
    <property type="match status" value="1"/>
</dbReference>
<sequence>MKKVLYVLALTGCLGFIVYTLHEHGVPKDRTALAELGSSMGIPALFFSFLVGFPFFTRKKGDEEEIIKYTLDRCSEFYNKISPTYDERNTKYLIDSHLIVTEKISELLSSRGELGVLDLGGGTGRTIATHFYHQKNVTWTYVDASSQMKAQFELNARNSKFNSACKLSDINDFLRRDENKYDVVILSFVLTSMTQELDYEKLANKINDGGLIIIADIEPEYTAKKPDYEVSVDGTKYSMTMKPVNALELVERFQKVDRHLKYCKSVKKQDQKRYSYVLTFK</sequence>
<organism evidence="3 4">
    <name type="scientific">Vibrio lentus</name>
    <dbReference type="NCBI Taxonomy" id="136468"/>
    <lineage>
        <taxon>Bacteria</taxon>
        <taxon>Pseudomonadati</taxon>
        <taxon>Pseudomonadota</taxon>
        <taxon>Gammaproteobacteria</taxon>
        <taxon>Vibrionales</taxon>
        <taxon>Vibrionaceae</taxon>
        <taxon>Vibrio</taxon>
    </lineage>
</organism>
<dbReference type="EMBL" id="SYVO01000033">
    <property type="protein sequence ID" value="TKG09113.1"/>
    <property type="molecule type" value="Genomic_DNA"/>
</dbReference>
<dbReference type="Gene3D" id="3.40.50.150">
    <property type="entry name" value="Vaccinia Virus protein VP39"/>
    <property type="match status" value="1"/>
</dbReference>
<keyword evidence="3" id="KW-0808">Transferase</keyword>
<dbReference type="GO" id="GO:0008168">
    <property type="term" value="F:methyltransferase activity"/>
    <property type="evidence" value="ECO:0007669"/>
    <property type="project" value="UniProtKB-KW"/>
</dbReference>
<protein>
    <submittedName>
        <fullName evidence="3">Class I SAM-dependent methyltransferase</fullName>
    </submittedName>
</protein>
<keyword evidence="1" id="KW-1133">Transmembrane helix</keyword>
<dbReference type="InterPro" id="IPR013217">
    <property type="entry name" value="Methyltransf_12"/>
</dbReference>
<accession>A0A4U2F215</accession>
<evidence type="ECO:0000313" key="4">
    <source>
        <dbReference type="Proteomes" id="UP000305840"/>
    </source>
</evidence>
<reference evidence="3 4" key="1">
    <citation type="submission" date="2019-04" db="EMBL/GenBank/DDBJ databases">
        <title>A reverse ecology approach based on a biological definition of microbial populations.</title>
        <authorList>
            <person name="Arevalo P."/>
            <person name="Vaninsberghe D."/>
            <person name="Elsherbini J."/>
            <person name="Gore J."/>
            <person name="Polz M."/>
        </authorList>
    </citation>
    <scope>NUCLEOTIDE SEQUENCE [LARGE SCALE GENOMIC DNA]</scope>
    <source>
        <strain evidence="3 4">10N.222.48.A1</strain>
    </source>
</reference>
<dbReference type="Pfam" id="PF08242">
    <property type="entry name" value="Methyltransf_12"/>
    <property type="match status" value="1"/>
</dbReference>
<evidence type="ECO:0000256" key="1">
    <source>
        <dbReference type="SAM" id="Phobius"/>
    </source>
</evidence>
<dbReference type="InterPro" id="IPR029063">
    <property type="entry name" value="SAM-dependent_MTases_sf"/>
</dbReference>
<evidence type="ECO:0000313" key="3">
    <source>
        <dbReference type="EMBL" id="TKG09113.1"/>
    </source>
</evidence>
<name>A0A4U2F215_9VIBR</name>
<dbReference type="RefSeq" id="WP_133149034.1">
    <property type="nucleotide sequence ID" value="NZ_MCSJ01000007.1"/>
</dbReference>
<keyword evidence="1" id="KW-0472">Membrane</keyword>
<keyword evidence="3" id="KW-0489">Methyltransferase</keyword>
<proteinExistence type="predicted"/>
<feature type="transmembrane region" description="Helical" evidence="1">
    <location>
        <begin position="36"/>
        <end position="56"/>
    </location>
</feature>
<dbReference type="Proteomes" id="UP000305840">
    <property type="component" value="Unassembled WGS sequence"/>
</dbReference>
<dbReference type="CDD" id="cd02440">
    <property type="entry name" value="AdoMet_MTases"/>
    <property type="match status" value="1"/>
</dbReference>
<keyword evidence="1" id="KW-0812">Transmembrane</keyword>
<dbReference type="GO" id="GO:0032259">
    <property type="term" value="P:methylation"/>
    <property type="evidence" value="ECO:0007669"/>
    <property type="project" value="UniProtKB-KW"/>
</dbReference>
<feature type="domain" description="Methyltransferase type 12" evidence="2">
    <location>
        <begin position="117"/>
        <end position="195"/>
    </location>
</feature>
<gene>
    <name evidence="3" type="ORF">FCV91_10840</name>
</gene>
<comment type="caution">
    <text evidence="3">The sequence shown here is derived from an EMBL/GenBank/DDBJ whole genome shotgun (WGS) entry which is preliminary data.</text>
</comment>